<evidence type="ECO:0000259" key="3">
    <source>
        <dbReference type="Pfam" id="PF13401"/>
    </source>
</evidence>
<feature type="region of interest" description="Disordered" evidence="2">
    <location>
        <begin position="16"/>
        <end position="129"/>
    </location>
</feature>
<dbReference type="InterPro" id="IPR050311">
    <property type="entry name" value="ORC1/CDC6"/>
</dbReference>
<evidence type="ECO:0000256" key="2">
    <source>
        <dbReference type="SAM" id="MobiDB-lite"/>
    </source>
</evidence>
<dbReference type="AlphaFoldDB" id="A0ABD2NV32"/>
<dbReference type="InterPro" id="IPR027417">
    <property type="entry name" value="P-loop_NTPase"/>
</dbReference>
<accession>A0ABD2NV32</accession>
<reference evidence="4 5" key="1">
    <citation type="journal article" date="2021" name="BMC Biol.">
        <title>Horizontally acquired antibacterial genes associated with adaptive radiation of ladybird beetles.</title>
        <authorList>
            <person name="Li H.S."/>
            <person name="Tang X.F."/>
            <person name="Huang Y.H."/>
            <person name="Xu Z.Y."/>
            <person name="Chen M.L."/>
            <person name="Du X.Y."/>
            <person name="Qiu B.Y."/>
            <person name="Chen P.T."/>
            <person name="Zhang W."/>
            <person name="Slipinski A."/>
            <person name="Escalona H.E."/>
            <person name="Waterhouse R.M."/>
            <person name="Zwick A."/>
            <person name="Pang H."/>
        </authorList>
    </citation>
    <scope>NUCLEOTIDE SEQUENCE [LARGE SCALE GENOMIC DNA]</scope>
    <source>
        <strain evidence="4">SYSU2018</strain>
    </source>
</reference>
<sequence>MSAIIRKSARLAVKSKMFDEKQSSSLNLRSSRQSHPINHIDHESDNKLCLRKGSSAKTPVKYSKDKDSDSESDISASTSSQNSIELVGEKCKSPKKHKSVPESWSNNGPSTPPKLRKLNNETYSSNEEENIIVSPKTPSAMLKKLSINSPSKKCEGMGRSNSRKSLFSGHIYQNAKMALHSTTPQSMPGRQTEFEELETFIRNNFQEKRSASLYISGPPGTGKTASLSLILEKEEILENFKKVYVNCTSIKSSGAVFSRIIKELELKETARNERESLNIIENIS</sequence>
<protein>
    <recommendedName>
        <fullName evidence="3">ORC1/DEAH AAA+ ATPase domain-containing protein</fullName>
    </recommendedName>
</protein>
<dbReference type="Proteomes" id="UP001516400">
    <property type="component" value="Unassembled WGS sequence"/>
</dbReference>
<feature type="compositionally biased region" description="Low complexity" evidence="2">
    <location>
        <begin position="23"/>
        <end position="34"/>
    </location>
</feature>
<gene>
    <name evidence="4" type="ORF">HHI36_005251</name>
</gene>
<dbReference type="CDD" id="cd00009">
    <property type="entry name" value="AAA"/>
    <property type="match status" value="1"/>
</dbReference>
<feature type="compositionally biased region" description="Basic and acidic residues" evidence="2">
    <location>
        <begin position="38"/>
        <end position="48"/>
    </location>
</feature>
<comment type="similarity">
    <text evidence="1">Belongs to the CDC6/cdc18 family.</text>
</comment>
<dbReference type="InterPro" id="IPR049945">
    <property type="entry name" value="AAA_22"/>
</dbReference>
<organism evidence="4 5">
    <name type="scientific">Cryptolaemus montrouzieri</name>
    <dbReference type="NCBI Taxonomy" id="559131"/>
    <lineage>
        <taxon>Eukaryota</taxon>
        <taxon>Metazoa</taxon>
        <taxon>Ecdysozoa</taxon>
        <taxon>Arthropoda</taxon>
        <taxon>Hexapoda</taxon>
        <taxon>Insecta</taxon>
        <taxon>Pterygota</taxon>
        <taxon>Neoptera</taxon>
        <taxon>Endopterygota</taxon>
        <taxon>Coleoptera</taxon>
        <taxon>Polyphaga</taxon>
        <taxon>Cucujiformia</taxon>
        <taxon>Coccinelloidea</taxon>
        <taxon>Coccinellidae</taxon>
        <taxon>Scymninae</taxon>
        <taxon>Scymnini</taxon>
        <taxon>Cryptolaemus</taxon>
    </lineage>
</organism>
<evidence type="ECO:0000313" key="4">
    <source>
        <dbReference type="EMBL" id="KAL3282050.1"/>
    </source>
</evidence>
<evidence type="ECO:0000313" key="5">
    <source>
        <dbReference type="Proteomes" id="UP001516400"/>
    </source>
</evidence>
<dbReference type="Pfam" id="PF13401">
    <property type="entry name" value="AAA_22"/>
    <property type="match status" value="1"/>
</dbReference>
<dbReference type="EMBL" id="JABFTP020000144">
    <property type="protein sequence ID" value="KAL3282050.1"/>
    <property type="molecule type" value="Genomic_DNA"/>
</dbReference>
<proteinExistence type="inferred from homology"/>
<comment type="caution">
    <text evidence="4">The sequence shown here is derived from an EMBL/GenBank/DDBJ whole genome shotgun (WGS) entry which is preliminary data.</text>
</comment>
<dbReference type="PANTHER" id="PTHR10763:SF26">
    <property type="entry name" value="CELL DIVISION CONTROL PROTEIN 6 HOMOLOG"/>
    <property type="match status" value="1"/>
</dbReference>
<feature type="domain" description="ORC1/DEAH AAA+ ATPase" evidence="3">
    <location>
        <begin position="210"/>
        <end position="276"/>
    </location>
</feature>
<dbReference type="PANTHER" id="PTHR10763">
    <property type="entry name" value="CELL DIVISION CONTROL PROTEIN 6-RELATED"/>
    <property type="match status" value="1"/>
</dbReference>
<keyword evidence="5" id="KW-1185">Reference proteome</keyword>
<name>A0ABD2NV32_9CUCU</name>
<dbReference type="SUPFAM" id="SSF52540">
    <property type="entry name" value="P-loop containing nucleoside triphosphate hydrolases"/>
    <property type="match status" value="1"/>
</dbReference>
<dbReference type="Gene3D" id="3.40.50.300">
    <property type="entry name" value="P-loop containing nucleotide triphosphate hydrolases"/>
    <property type="match status" value="1"/>
</dbReference>
<evidence type="ECO:0000256" key="1">
    <source>
        <dbReference type="ARBA" id="ARBA00006184"/>
    </source>
</evidence>